<evidence type="ECO:0000313" key="3">
    <source>
        <dbReference type="EMBL" id="KAK6937928.1"/>
    </source>
</evidence>
<dbReference type="Gene3D" id="3.30.365.10">
    <property type="entry name" value="Aldehyde oxidase/xanthine dehydrogenase, molybdopterin binding domain"/>
    <property type="match status" value="1"/>
</dbReference>
<dbReference type="AlphaFoldDB" id="A0AAN8VMR5"/>
<keyword evidence="4" id="KW-1185">Reference proteome</keyword>
<reference evidence="3 4" key="1">
    <citation type="submission" date="2023-12" db="EMBL/GenBank/DDBJ databases">
        <title>A high-quality genome assembly for Dillenia turbinata (Dilleniales).</title>
        <authorList>
            <person name="Chanderbali A."/>
        </authorList>
    </citation>
    <scope>NUCLEOTIDE SEQUENCE [LARGE SCALE GENOMIC DNA]</scope>
    <source>
        <strain evidence="3">LSX21</strain>
        <tissue evidence="3">Leaf</tissue>
    </source>
</reference>
<gene>
    <name evidence="3" type="ORF">RJ641_031436</name>
</gene>
<feature type="region of interest" description="Disordered" evidence="1">
    <location>
        <begin position="46"/>
        <end position="66"/>
    </location>
</feature>
<evidence type="ECO:0000313" key="4">
    <source>
        <dbReference type="Proteomes" id="UP001370490"/>
    </source>
</evidence>
<dbReference type="EMBL" id="JBAMMX010000006">
    <property type="protein sequence ID" value="KAK6937928.1"/>
    <property type="molecule type" value="Genomic_DNA"/>
</dbReference>
<evidence type="ECO:0000259" key="2">
    <source>
        <dbReference type="Pfam" id="PF20256"/>
    </source>
</evidence>
<accession>A0AAN8VMR5</accession>
<dbReference type="Pfam" id="PF20256">
    <property type="entry name" value="MoCoBD_2"/>
    <property type="match status" value="1"/>
</dbReference>
<organism evidence="3 4">
    <name type="scientific">Dillenia turbinata</name>
    <dbReference type="NCBI Taxonomy" id="194707"/>
    <lineage>
        <taxon>Eukaryota</taxon>
        <taxon>Viridiplantae</taxon>
        <taxon>Streptophyta</taxon>
        <taxon>Embryophyta</taxon>
        <taxon>Tracheophyta</taxon>
        <taxon>Spermatophyta</taxon>
        <taxon>Magnoliopsida</taxon>
        <taxon>eudicotyledons</taxon>
        <taxon>Gunneridae</taxon>
        <taxon>Pentapetalae</taxon>
        <taxon>Dilleniales</taxon>
        <taxon>Dilleniaceae</taxon>
        <taxon>Dillenia</taxon>
    </lineage>
</organism>
<dbReference type="InterPro" id="IPR037165">
    <property type="entry name" value="AldOxase/xan_DH_Mopterin-bd_sf"/>
</dbReference>
<protein>
    <submittedName>
        <fullName evidence="3">Aldehyde oxidase/xanthine dehydrogenase, second molybdopterin binding domain</fullName>
    </submittedName>
</protein>
<dbReference type="InterPro" id="IPR046867">
    <property type="entry name" value="AldOxase/xan_DH_MoCoBD2"/>
</dbReference>
<proteinExistence type="predicted"/>
<evidence type="ECO:0000256" key="1">
    <source>
        <dbReference type="SAM" id="MobiDB-lite"/>
    </source>
</evidence>
<dbReference type="GO" id="GO:0016491">
    <property type="term" value="F:oxidoreductase activity"/>
    <property type="evidence" value="ECO:0007669"/>
    <property type="project" value="InterPro"/>
</dbReference>
<dbReference type="SUPFAM" id="SSF56003">
    <property type="entry name" value="Molybdenum cofactor-binding domain"/>
    <property type="match status" value="1"/>
</dbReference>
<sequence>MSSRSQSSLVIESQSLVNDGQDQSTEIKCEIFTKEVKSRGRKPRCTIAHNASKGGGMHQEIQPERCDDVEPKSRLFRVLDDLKYYHFGTNNRVPNASSTTASASSDMYGAAVLDACEQIKARIDLKKHALIHIWHTSFWYLEKKASRGIGN</sequence>
<name>A0AAN8VMR5_9MAGN</name>
<feature type="region of interest" description="Disordered" evidence="1">
    <location>
        <begin position="1"/>
        <end position="23"/>
    </location>
</feature>
<comment type="caution">
    <text evidence="3">The sequence shown here is derived from an EMBL/GenBank/DDBJ whole genome shotgun (WGS) entry which is preliminary data.</text>
</comment>
<dbReference type="Proteomes" id="UP001370490">
    <property type="component" value="Unassembled WGS sequence"/>
</dbReference>
<feature type="domain" description="Aldehyde oxidase/xanthine dehydrogenase second molybdopterin binding" evidence="2">
    <location>
        <begin position="89"/>
        <end position="127"/>
    </location>
</feature>